<dbReference type="InterPro" id="IPR013409">
    <property type="entry name" value="CRISPR-assoc_prot_Crn3/Csx3"/>
</dbReference>
<dbReference type="Pfam" id="PF09620">
    <property type="entry name" value="Cas_csx3"/>
    <property type="match status" value="1"/>
</dbReference>
<dbReference type="OrthoDB" id="9810787at2"/>
<proteinExistence type="predicted"/>
<dbReference type="RefSeq" id="WP_085101221.1">
    <property type="nucleotide sequence ID" value="NZ_FWZU01000002.1"/>
</dbReference>
<accession>A0A1X7D7S9</accession>
<evidence type="ECO:0000313" key="2">
    <source>
        <dbReference type="Proteomes" id="UP000192906"/>
    </source>
</evidence>
<keyword evidence="2" id="KW-1185">Reference proteome</keyword>
<gene>
    <name evidence="1" type="ORF">SAMN06295933_1737</name>
</gene>
<dbReference type="EMBL" id="FWZU01000002">
    <property type="protein sequence ID" value="SMF09975.1"/>
    <property type="molecule type" value="Genomic_DNA"/>
</dbReference>
<organism evidence="1 2">
    <name type="scientific">Desulfovibrio gilichinskyi</name>
    <dbReference type="NCBI Taxonomy" id="1519643"/>
    <lineage>
        <taxon>Bacteria</taxon>
        <taxon>Pseudomonadati</taxon>
        <taxon>Thermodesulfobacteriota</taxon>
        <taxon>Desulfovibrionia</taxon>
        <taxon>Desulfovibrionales</taxon>
        <taxon>Desulfovibrionaceae</taxon>
        <taxon>Desulfovibrio</taxon>
    </lineage>
</organism>
<dbReference type="AlphaFoldDB" id="A0A1X7D7S9"/>
<evidence type="ECO:0000313" key="1">
    <source>
        <dbReference type="EMBL" id="SMF09975.1"/>
    </source>
</evidence>
<dbReference type="Proteomes" id="UP000192906">
    <property type="component" value="Unassembled WGS sequence"/>
</dbReference>
<name>A0A1X7D7S9_9BACT</name>
<reference evidence="2" key="1">
    <citation type="submission" date="2017-04" db="EMBL/GenBank/DDBJ databases">
        <authorList>
            <person name="Varghese N."/>
            <person name="Submissions S."/>
        </authorList>
    </citation>
    <scope>NUCLEOTIDE SEQUENCE [LARGE SCALE GENOMIC DNA]</scope>
    <source>
        <strain evidence="2">K3S</strain>
    </source>
</reference>
<sequence>MAGSHLLNLKPTVRKIFLWLNSLSRKVWQDHLGNIFEETAKLDAINDYCKQAEKQAGKGNNIVLTGRAPVWMYLSIAHHMHGLAKSLSYDSPVTGIVQIFNHDPR</sequence>
<protein>
    <submittedName>
        <fullName evidence="1">CRISPR-associated protein (Cas_csx3)</fullName>
    </submittedName>
</protein>